<dbReference type="OrthoDB" id="270171at2759"/>
<dbReference type="AlphaFoldDB" id="N1Q7Q6"/>
<dbReference type="KEGG" id="pfj:MYCFIDRAFT_75544"/>
<dbReference type="STRING" id="383855.N1Q7Q6"/>
<evidence type="ECO:0000313" key="3">
    <source>
        <dbReference type="Proteomes" id="UP000016932"/>
    </source>
</evidence>
<feature type="compositionally biased region" description="Basic residues" evidence="1">
    <location>
        <begin position="279"/>
        <end position="292"/>
    </location>
</feature>
<protein>
    <submittedName>
        <fullName evidence="2">Uncharacterized protein</fullName>
    </submittedName>
</protein>
<proteinExistence type="predicted"/>
<gene>
    <name evidence="2" type="ORF">MYCFIDRAFT_75544</name>
</gene>
<dbReference type="RefSeq" id="XP_007920382.1">
    <property type="nucleotide sequence ID" value="XM_007922191.1"/>
</dbReference>
<sequence length="844" mass="93075">MPKSAKKVRKTDSRVTIADPAKRKATLPTDEISSPEGCPRPLGRKLTGEFKRKRSISDSLKTLFTLKDYIEDETGSETKQTAKIQSEVEAQFDGFADDLSTHTKPAKVNVADRIRAFEQRDNKVILSRPTPRYRKTRAGLDDVGEDEGSAGANENEERVPLVFPLHVQKFKRRGTMSSAKRPDTPLYRAQPGEDAIIHAPAPQRTIPPVKTPIDENVVSPLNVAPVSGDVRANSSGTVEVEAKPDDLRKSSTDMERISSKTRTRTFDPAARIPPTAHLHGTRQRCVRHRRKSSQANPQDFSSKRDFFEKGRNAPKHNDACPDCVAELGIRRREITQAAPAEIALSFRRSNSKLEQERLLFGSISPEPIIKPQPKEVFPHFGRDEPIETVAKQMSPRNSPDTTVATSLEVHPLVSESSDSDDADESPRNVHFRNPVSPASNDEGHELNYEDDGDDGGALITTSDLGDGLDAVILERGGRLERIIMNERNGTPTTKTIARISRELYQISTSLATTDLRQRISTDGTDSLSGDRTIVLDTNHNSSLSEILDAIDNATPSFAIMRTDSVRIHTSSPSVEPVSAVRDFAFTDHEPPMFVEERPLSTPGQRVVNLQRIDADYFQLHKQFGNNGAAMHDLAKADHGAQGRLEARAASWLLSRTTPLGAGEDPLAKYVATVDASMLEPTSAKKRPNFGSEDVAVRIHSPAIPAKRKDKLHDYQAAVLPSHILTSEDLSPQPPTPTFALPGGGLKIPHPSPTFFTTSTCPSLDNSPTNLSSVKDIPSTMARDKNAEREEMPFASDLWKYFATTSKPNDSNSAIRTAMRMDRGDAVQQAAAIEREVRRRKIRRS</sequence>
<feature type="region of interest" description="Disordered" evidence="1">
    <location>
        <begin position="410"/>
        <end position="455"/>
    </location>
</feature>
<dbReference type="GeneID" id="19341124"/>
<name>N1Q7Q6_PSEFD</name>
<dbReference type="VEuPathDB" id="FungiDB:MYCFIDRAFT_75544"/>
<feature type="compositionally biased region" description="Basic and acidic residues" evidence="1">
    <location>
        <begin position="240"/>
        <end position="258"/>
    </location>
</feature>
<organism evidence="2 3">
    <name type="scientific">Pseudocercospora fijiensis (strain CIRAD86)</name>
    <name type="common">Black leaf streak disease fungus</name>
    <name type="synonym">Mycosphaerella fijiensis</name>
    <dbReference type="NCBI Taxonomy" id="383855"/>
    <lineage>
        <taxon>Eukaryota</taxon>
        <taxon>Fungi</taxon>
        <taxon>Dikarya</taxon>
        <taxon>Ascomycota</taxon>
        <taxon>Pezizomycotina</taxon>
        <taxon>Dothideomycetes</taxon>
        <taxon>Dothideomycetidae</taxon>
        <taxon>Mycosphaerellales</taxon>
        <taxon>Mycosphaerellaceae</taxon>
        <taxon>Pseudocercospora</taxon>
    </lineage>
</organism>
<keyword evidence="3" id="KW-1185">Reference proteome</keyword>
<accession>N1Q7Q6</accession>
<dbReference type="Proteomes" id="UP000016932">
    <property type="component" value="Unassembled WGS sequence"/>
</dbReference>
<feature type="region of interest" description="Disordered" evidence="1">
    <location>
        <begin position="228"/>
        <end position="304"/>
    </location>
</feature>
<dbReference type="eggNOG" id="ENOG502RWHE">
    <property type="taxonomic scope" value="Eukaryota"/>
</dbReference>
<feature type="region of interest" description="Disordered" evidence="1">
    <location>
        <begin position="135"/>
        <end position="154"/>
    </location>
</feature>
<evidence type="ECO:0000313" key="2">
    <source>
        <dbReference type="EMBL" id="EME87701.1"/>
    </source>
</evidence>
<evidence type="ECO:0000256" key="1">
    <source>
        <dbReference type="SAM" id="MobiDB-lite"/>
    </source>
</evidence>
<dbReference type="EMBL" id="KB446555">
    <property type="protein sequence ID" value="EME87701.1"/>
    <property type="molecule type" value="Genomic_DNA"/>
</dbReference>
<reference evidence="2 3" key="1">
    <citation type="journal article" date="2012" name="PLoS Pathog.">
        <title>Diverse lifestyles and strategies of plant pathogenesis encoded in the genomes of eighteen Dothideomycetes fungi.</title>
        <authorList>
            <person name="Ohm R.A."/>
            <person name="Feau N."/>
            <person name="Henrissat B."/>
            <person name="Schoch C.L."/>
            <person name="Horwitz B.A."/>
            <person name="Barry K.W."/>
            <person name="Condon B.J."/>
            <person name="Copeland A.C."/>
            <person name="Dhillon B."/>
            <person name="Glaser F."/>
            <person name="Hesse C.N."/>
            <person name="Kosti I."/>
            <person name="LaButti K."/>
            <person name="Lindquist E.A."/>
            <person name="Lucas S."/>
            <person name="Salamov A.A."/>
            <person name="Bradshaw R.E."/>
            <person name="Ciuffetti L."/>
            <person name="Hamelin R.C."/>
            <person name="Kema G.H.J."/>
            <person name="Lawrence C."/>
            <person name="Scott J.A."/>
            <person name="Spatafora J.W."/>
            <person name="Turgeon B.G."/>
            <person name="de Wit P.J.G.M."/>
            <person name="Zhong S."/>
            <person name="Goodwin S.B."/>
            <person name="Grigoriev I.V."/>
        </authorList>
    </citation>
    <scope>NUCLEOTIDE SEQUENCE [LARGE SCALE GENOMIC DNA]</scope>
    <source>
        <strain evidence="2 3">CIRAD86</strain>
    </source>
</reference>
<dbReference type="HOGENOM" id="CLU_337418_0_0_1"/>
<feature type="region of interest" description="Disordered" evidence="1">
    <location>
        <begin position="1"/>
        <end position="45"/>
    </location>
</feature>